<reference evidence="6" key="1">
    <citation type="journal article" date="2019" name="Int. J. Syst. Evol. Microbiol.">
        <title>The Global Catalogue of Microorganisms (GCM) 10K type strain sequencing project: providing services to taxonomists for standard genome sequencing and annotation.</title>
        <authorList>
            <consortium name="The Broad Institute Genomics Platform"/>
            <consortium name="The Broad Institute Genome Sequencing Center for Infectious Disease"/>
            <person name="Wu L."/>
            <person name="Ma J."/>
        </authorList>
    </citation>
    <scope>NUCLEOTIDE SEQUENCE [LARGE SCALE GENOMIC DNA]</scope>
    <source>
        <strain evidence="6">KCTC 12907</strain>
    </source>
</reference>
<dbReference type="SUPFAM" id="SSF52540">
    <property type="entry name" value="P-loop containing nucleoside triphosphate hydrolases"/>
    <property type="match status" value="1"/>
</dbReference>
<keyword evidence="6" id="KW-1185">Reference proteome</keyword>
<keyword evidence="2" id="KW-0238">DNA-binding</keyword>
<dbReference type="Pfam" id="PF00196">
    <property type="entry name" value="GerE"/>
    <property type="match status" value="1"/>
</dbReference>
<evidence type="ECO:0000256" key="1">
    <source>
        <dbReference type="ARBA" id="ARBA00023015"/>
    </source>
</evidence>
<dbReference type="RefSeq" id="WP_378047087.1">
    <property type="nucleotide sequence ID" value="NZ_JBHMDN010000012.1"/>
</dbReference>
<evidence type="ECO:0000313" key="6">
    <source>
        <dbReference type="Proteomes" id="UP001596378"/>
    </source>
</evidence>
<organism evidence="5 6">
    <name type="scientific">Cohnella cellulosilytica</name>
    <dbReference type="NCBI Taxonomy" id="986710"/>
    <lineage>
        <taxon>Bacteria</taxon>
        <taxon>Bacillati</taxon>
        <taxon>Bacillota</taxon>
        <taxon>Bacilli</taxon>
        <taxon>Bacillales</taxon>
        <taxon>Paenibacillaceae</taxon>
        <taxon>Cohnella</taxon>
    </lineage>
</organism>
<dbReference type="InterPro" id="IPR059106">
    <property type="entry name" value="WHD_MalT"/>
</dbReference>
<dbReference type="Pfam" id="PF25873">
    <property type="entry name" value="WHD_MalT"/>
    <property type="match status" value="1"/>
</dbReference>
<dbReference type="CDD" id="cd06170">
    <property type="entry name" value="LuxR_C_like"/>
    <property type="match status" value="1"/>
</dbReference>
<dbReference type="Proteomes" id="UP001596378">
    <property type="component" value="Unassembled WGS sequence"/>
</dbReference>
<dbReference type="InterPro" id="IPR011990">
    <property type="entry name" value="TPR-like_helical_dom_sf"/>
</dbReference>
<evidence type="ECO:0000256" key="3">
    <source>
        <dbReference type="ARBA" id="ARBA00023163"/>
    </source>
</evidence>
<accession>A0ABW2F1V6</accession>
<dbReference type="Gene3D" id="1.25.40.10">
    <property type="entry name" value="Tetratricopeptide repeat domain"/>
    <property type="match status" value="1"/>
</dbReference>
<dbReference type="PANTHER" id="PTHR44688">
    <property type="entry name" value="DNA-BINDING TRANSCRIPTIONAL ACTIVATOR DEVR_DOSR"/>
    <property type="match status" value="1"/>
</dbReference>
<evidence type="ECO:0000259" key="4">
    <source>
        <dbReference type="PROSITE" id="PS50043"/>
    </source>
</evidence>
<dbReference type="PROSITE" id="PS50043">
    <property type="entry name" value="HTH_LUXR_2"/>
    <property type="match status" value="1"/>
</dbReference>
<dbReference type="InterPro" id="IPR041617">
    <property type="entry name" value="TPR_MalT"/>
</dbReference>
<dbReference type="InterPro" id="IPR027417">
    <property type="entry name" value="P-loop_NTPase"/>
</dbReference>
<dbReference type="PANTHER" id="PTHR44688:SF16">
    <property type="entry name" value="DNA-BINDING TRANSCRIPTIONAL ACTIVATOR DEVR_DOSR"/>
    <property type="match status" value="1"/>
</dbReference>
<dbReference type="SMART" id="SM00421">
    <property type="entry name" value="HTH_LUXR"/>
    <property type="match status" value="1"/>
</dbReference>
<evidence type="ECO:0000256" key="2">
    <source>
        <dbReference type="ARBA" id="ARBA00023125"/>
    </source>
</evidence>
<proteinExistence type="predicted"/>
<evidence type="ECO:0000313" key="5">
    <source>
        <dbReference type="EMBL" id="MFC7147172.1"/>
    </source>
</evidence>
<dbReference type="SUPFAM" id="SSF46894">
    <property type="entry name" value="C-terminal effector domain of the bipartite response regulators"/>
    <property type="match status" value="1"/>
</dbReference>
<dbReference type="Pfam" id="PF17874">
    <property type="entry name" value="TPR_MalT"/>
    <property type="match status" value="1"/>
</dbReference>
<dbReference type="Gene3D" id="1.10.10.10">
    <property type="entry name" value="Winged helix-like DNA-binding domain superfamily/Winged helix DNA-binding domain"/>
    <property type="match status" value="1"/>
</dbReference>
<keyword evidence="3" id="KW-0804">Transcription</keyword>
<dbReference type="InterPro" id="IPR000792">
    <property type="entry name" value="Tscrpt_reg_LuxR_C"/>
</dbReference>
<dbReference type="InterPro" id="IPR036388">
    <property type="entry name" value="WH-like_DNA-bd_sf"/>
</dbReference>
<name>A0ABW2F1V6_9BACL</name>
<dbReference type="PRINTS" id="PR00038">
    <property type="entry name" value="HTHLUXR"/>
</dbReference>
<feature type="domain" description="HTH luxR-type" evidence="4">
    <location>
        <begin position="787"/>
        <end position="850"/>
    </location>
</feature>
<sequence>MGNPKLEIPRPARSAVLGGRCLKLLKNEAGRPLTTVVAPIGYGKTTLLGMRAASPAGRGTVGWLTLDTDDNDVRRLLGLLIEMLPPANEEARLELLLSLQSESKLDPMPAPSETLEKLLRALNELEEVCLFFDRYEAIVNEDAHRLFETLISRSGRRVRYFFASRERLPFAANLRHLHPLTVTHEHLRLTPEETGEYVRRSLARRLEDEELERLDRLAEGWPLALDAFVSSSAEGTLLFPRRSSDKGLDELPFRLNDVFLDNVLNRQPERLRRFLLRTSVPDSFDAELCRLLTEDEASSELLQQGIDRGLFLFRDTRGRCRYHPLFRSWLHARFRESEKEKYAQVRERAIRWLERNGNIFEAIRLALLIPDYDRAEALLLADIGTTFSAPKPDVLDILQRFPDAETTGRPSVAMLYAWFLAAEHRISAAERALDGAEARMEEGPFVFPPTGEDLRGYFASIRSRIAYLRRDSERGMALMKRTEELLGGPGLLYSQYNTIDPCGSSLLNSDAGHWGAIDQTVAMCEYAEPLWNGENQGYGIIQILLGECRYERNELDSAESGLQKGRRIGLDLMDTGLILPASLTLVSLRWARGERQAARVMLQETTAMIAGRIGAAGRETLAACDARLLIRENRAEDVNAWLRERSGEPRGPGGFGHLYRELTKLRAFVFLGHFRQGVDFGERLLHLCESWYLRAHAAEAALLLSVLYERSGDAATAFRRLETALDIGRGEGYVRLFLDEWELAETLVRMYVKRRSSKEPYSSPPRAAYCKLLAQAADERRFASDSLRSARRQLTAKEYEVLQTLIEGRSNPAIADALNIRLETVKTHCRSIYKKLGVNGRKEAAAKFRP</sequence>
<gene>
    <name evidence="5" type="ORF">ACFQMJ_01380</name>
</gene>
<comment type="caution">
    <text evidence="5">The sequence shown here is derived from an EMBL/GenBank/DDBJ whole genome shotgun (WGS) entry which is preliminary data.</text>
</comment>
<dbReference type="PROSITE" id="PS00622">
    <property type="entry name" value="HTH_LUXR_1"/>
    <property type="match status" value="1"/>
</dbReference>
<dbReference type="InterPro" id="IPR016032">
    <property type="entry name" value="Sig_transdc_resp-reg_C-effctor"/>
</dbReference>
<dbReference type="SUPFAM" id="SSF48452">
    <property type="entry name" value="TPR-like"/>
    <property type="match status" value="1"/>
</dbReference>
<protein>
    <submittedName>
        <fullName evidence="5">LuxR C-terminal-related transcriptional regulator</fullName>
    </submittedName>
</protein>
<keyword evidence="1" id="KW-0805">Transcription regulation</keyword>
<dbReference type="EMBL" id="JBHTAI010000001">
    <property type="protein sequence ID" value="MFC7147172.1"/>
    <property type="molecule type" value="Genomic_DNA"/>
</dbReference>